<dbReference type="PROSITE" id="PS51354">
    <property type="entry name" value="GLUTAREDOXIN_2"/>
    <property type="match status" value="1"/>
</dbReference>
<dbReference type="SUPFAM" id="SSF52833">
    <property type="entry name" value="Thioredoxin-like"/>
    <property type="match status" value="1"/>
</dbReference>
<dbReference type="InterPro" id="IPR040079">
    <property type="entry name" value="Glutathione_S-Trfase"/>
</dbReference>
<evidence type="ECO:0000313" key="3">
    <source>
        <dbReference type="EMBL" id="OQS02700.1"/>
    </source>
</evidence>
<dbReference type="PANTHER" id="PTHR43968">
    <property type="match status" value="1"/>
</dbReference>
<dbReference type="SFLD" id="SFLDG00358">
    <property type="entry name" value="Main_(cytGST)"/>
    <property type="match status" value="1"/>
</dbReference>
<dbReference type="SFLD" id="SFLDS00019">
    <property type="entry name" value="Glutathione_Transferase_(cytos"/>
    <property type="match status" value="1"/>
</dbReference>
<dbReference type="Gene3D" id="1.20.1050.10">
    <property type="match status" value="1"/>
</dbReference>
<keyword evidence="3" id="KW-0808">Transferase</keyword>
<accession>A0A1V9ZY30</accession>
<dbReference type="SUPFAM" id="SSF47616">
    <property type="entry name" value="GST C-terminal domain-like"/>
    <property type="match status" value="1"/>
</dbReference>
<dbReference type="InterPro" id="IPR010987">
    <property type="entry name" value="Glutathione-S-Trfase_C-like"/>
</dbReference>
<dbReference type="InterPro" id="IPR004045">
    <property type="entry name" value="Glutathione_S-Trfase_N"/>
</dbReference>
<evidence type="ECO:0000313" key="4">
    <source>
        <dbReference type="Proteomes" id="UP000243217"/>
    </source>
</evidence>
<protein>
    <submittedName>
        <fullName evidence="3">Glutathione transferase family protein</fullName>
    </submittedName>
</protein>
<dbReference type="STRING" id="74557.A0A1V9ZY30"/>
<dbReference type="InterPro" id="IPR036282">
    <property type="entry name" value="Glutathione-S-Trfase_C_sf"/>
</dbReference>
<name>A0A1V9ZY30_9STRA</name>
<dbReference type="Gene3D" id="3.40.30.10">
    <property type="entry name" value="Glutaredoxin"/>
    <property type="match status" value="1"/>
</dbReference>
<feature type="domain" description="GST N-terminal" evidence="1">
    <location>
        <begin position="60"/>
        <end position="140"/>
    </location>
</feature>
<dbReference type="Pfam" id="PF13409">
    <property type="entry name" value="GST_N_2"/>
    <property type="match status" value="1"/>
</dbReference>
<dbReference type="PROSITE" id="PS50405">
    <property type="entry name" value="GST_CTER"/>
    <property type="match status" value="1"/>
</dbReference>
<dbReference type="Pfam" id="PF16865">
    <property type="entry name" value="GST_C_5"/>
    <property type="match status" value="1"/>
</dbReference>
<gene>
    <name evidence="3" type="ORF">THRCLA_04944</name>
</gene>
<reference evidence="3 4" key="1">
    <citation type="journal article" date="2014" name="Genome Biol. Evol.">
        <title>The secreted proteins of Achlya hypogyna and Thraustotheca clavata identify the ancestral oomycete secretome and reveal gene acquisitions by horizontal gene transfer.</title>
        <authorList>
            <person name="Misner I."/>
            <person name="Blouin N."/>
            <person name="Leonard G."/>
            <person name="Richards T.A."/>
            <person name="Lane C.E."/>
        </authorList>
    </citation>
    <scope>NUCLEOTIDE SEQUENCE [LARGE SCALE GENOMIC DNA]</scope>
    <source>
        <strain evidence="3 4">ATCC 34112</strain>
    </source>
</reference>
<evidence type="ECO:0000259" key="2">
    <source>
        <dbReference type="PROSITE" id="PS50405"/>
    </source>
</evidence>
<proteinExistence type="predicted"/>
<dbReference type="PANTHER" id="PTHR43968:SF6">
    <property type="entry name" value="GLUTATHIONE S-TRANSFERASE OMEGA"/>
    <property type="match status" value="1"/>
</dbReference>
<dbReference type="PROSITE" id="PS50404">
    <property type="entry name" value="GST_NTER"/>
    <property type="match status" value="1"/>
</dbReference>
<sequence>MARVLHRHLIPDFGSFASITRRFDSFKNFSTTTNMPAQTLNTVEYTSLSDAELDALKNTDRKTLFNNISCPFGHRALWTAAEVDAPVQIVEVGLYNDMPQSYIETFNRYHTVPFLLDNGNAVYESAIIAQYLDVKYNNGKFHSLDNPEDAALSQLLAAKFELGPIFALLRNNDPAKKEQLENNLKEAFGEAERIYRENAAAYRSKGPYLLGDKFSQAEIHIVPFLFRFSLGLKHFRDFDILADFPLLSAAFEAAIERPAFKLTTREPEFYIKSLAKFVQ</sequence>
<dbReference type="Proteomes" id="UP000243217">
    <property type="component" value="Unassembled WGS sequence"/>
</dbReference>
<keyword evidence="4" id="KW-1185">Reference proteome</keyword>
<dbReference type="InterPro" id="IPR041695">
    <property type="entry name" value="GST_C_5"/>
</dbReference>
<dbReference type="InterPro" id="IPR050983">
    <property type="entry name" value="GST_Omega/HSP26"/>
</dbReference>
<dbReference type="GO" id="GO:0016740">
    <property type="term" value="F:transferase activity"/>
    <property type="evidence" value="ECO:0007669"/>
    <property type="project" value="UniProtKB-KW"/>
</dbReference>
<dbReference type="AlphaFoldDB" id="A0A1V9ZY30"/>
<dbReference type="EMBL" id="JNBS01001090">
    <property type="protein sequence ID" value="OQS02700.1"/>
    <property type="molecule type" value="Genomic_DNA"/>
</dbReference>
<dbReference type="OrthoDB" id="60343at2759"/>
<dbReference type="GO" id="GO:0005737">
    <property type="term" value="C:cytoplasm"/>
    <property type="evidence" value="ECO:0007669"/>
    <property type="project" value="TreeGrafter"/>
</dbReference>
<feature type="domain" description="GST C-terminal" evidence="2">
    <location>
        <begin position="137"/>
        <end position="274"/>
    </location>
</feature>
<evidence type="ECO:0000259" key="1">
    <source>
        <dbReference type="PROSITE" id="PS50404"/>
    </source>
</evidence>
<comment type="caution">
    <text evidence="3">The sequence shown here is derived from an EMBL/GenBank/DDBJ whole genome shotgun (WGS) entry which is preliminary data.</text>
</comment>
<organism evidence="3 4">
    <name type="scientific">Thraustotheca clavata</name>
    <dbReference type="NCBI Taxonomy" id="74557"/>
    <lineage>
        <taxon>Eukaryota</taxon>
        <taxon>Sar</taxon>
        <taxon>Stramenopiles</taxon>
        <taxon>Oomycota</taxon>
        <taxon>Saprolegniomycetes</taxon>
        <taxon>Saprolegniales</taxon>
        <taxon>Achlyaceae</taxon>
        <taxon>Thraustotheca</taxon>
    </lineage>
</organism>
<dbReference type="CDD" id="cd00570">
    <property type="entry name" value="GST_N_family"/>
    <property type="match status" value="1"/>
</dbReference>
<dbReference type="InterPro" id="IPR036249">
    <property type="entry name" value="Thioredoxin-like_sf"/>
</dbReference>